<reference evidence="2" key="1">
    <citation type="submission" date="2015-12" db="EMBL/GenBank/DDBJ databases">
        <title>Gene expression during late stages of embryo sac development: a critical building block for successful pollen-pistil interactions.</title>
        <authorList>
            <person name="Liu Y."/>
            <person name="Joly V."/>
            <person name="Sabar M."/>
            <person name="Matton D.P."/>
        </authorList>
    </citation>
    <scope>NUCLEOTIDE SEQUENCE</scope>
</reference>
<dbReference type="EMBL" id="GEDG01031402">
    <property type="protein sequence ID" value="JAP11393.1"/>
    <property type="molecule type" value="Transcribed_RNA"/>
</dbReference>
<organism evidence="2">
    <name type="scientific">Solanum chacoense</name>
    <name type="common">Chaco potato</name>
    <dbReference type="NCBI Taxonomy" id="4108"/>
    <lineage>
        <taxon>Eukaryota</taxon>
        <taxon>Viridiplantae</taxon>
        <taxon>Streptophyta</taxon>
        <taxon>Embryophyta</taxon>
        <taxon>Tracheophyta</taxon>
        <taxon>Spermatophyta</taxon>
        <taxon>Magnoliopsida</taxon>
        <taxon>eudicotyledons</taxon>
        <taxon>Gunneridae</taxon>
        <taxon>Pentapetalae</taxon>
        <taxon>asterids</taxon>
        <taxon>lamiids</taxon>
        <taxon>Solanales</taxon>
        <taxon>Solanaceae</taxon>
        <taxon>Solanoideae</taxon>
        <taxon>Solaneae</taxon>
        <taxon>Solanum</taxon>
    </lineage>
</organism>
<proteinExistence type="predicted"/>
<evidence type="ECO:0000313" key="2">
    <source>
        <dbReference type="EMBL" id="JAP11393.1"/>
    </source>
</evidence>
<sequence length="104" mass="11282">MVQGLDSSFSGMSSLPRLRSLTPPAPPMLDKYGAANQNIHEEGEISLLQPAYQTDKENSTPEALLVSGQSPNENADGTPPRSQPRCSSIWSRRGKPSNVTDSNW</sequence>
<name>A0A0V0GT79_SOLCH</name>
<feature type="region of interest" description="Disordered" evidence="1">
    <location>
        <begin position="1"/>
        <end position="104"/>
    </location>
</feature>
<dbReference type="AlphaFoldDB" id="A0A0V0GT79"/>
<feature type="compositionally biased region" description="Polar residues" evidence="1">
    <location>
        <begin position="1"/>
        <end position="13"/>
    </location>
</feature>
<protein>
    <submittedName>
        <fullName evidence="2">Putative ovule protein</fullName>
    </submittedName>
</protein>
<evidence type="ECO:0000256" key="1">
    <source>
        <dbReference type="SAM" id="MobiDB-lite"/>
    </source>
</evidence>
<accession>A0A0V0GT79</accession>